<dbReference type="InterPro" id="IPR042276">
    <property type="entry name" value="CapZ_alpha/beta_2"/>
</dbReference>
<comment type="similarity">
    <text evidence="1 5">Belongs to the F-actin-capping protein alpha subunit family.</text>
</comment>
<evidence type="ECO:0000256" key="2">
    <source>
        <dbReference type="ARBA" id="ARBA00014038"/>
    </source>
</evidence>
<dbReference type="InterPro" id="IPR017865">
    <property type="entry name" value="F-actin_cap_asu_CS"/>
</dbReference>
<evidence type="ECO:0000313" key="8">
    <source>
        <dbReference type="Proteomes" id="UP000006727"/>
    </source>
</evidence>
<dbReference type="AlphaFoldDB" id="A0A2K1K0C1"/>
<evidence type="ECO:0000313" key="7">
    <source>
        <dbReference type="EnsemblPlants" id="Pp3c10_25170V3.1"/>
    </source>
</evidence>
<dbReference type="SUPFAM" id="SSF90096">
    <property type="entry name" value="Subunits of heterodimeric actin filament capping protein Capz"/>
    <property type="match status" value="1"/>
</dbReference>
<dbReference type="GO" id="GO:0003779">
    <property type="term" value="F:actin binding"/>
    <property type="evidence" value="ECO:0007669"/>
    <property type="project" value="UniProtKB-KW"/>
</dbReference>
<reference evidence="6 8" key="2">
    <citation type="journal article" date="2018" name="Plant J.">
        <title>The Physcomitrella patens chromosome-scale assembly reveals moss genome structure and evolution.</title>
        <authorList>
            <person name="Lang D."/>
            <person name="Ullrich K.K."/>
            <person name="Murat F."/>
            <person name="Fuchs J."/>
            <person name="Jenkins J."/>
            <person name="Haas F.B."/>
            <person name="Piednoel M."/>
            <person name="Gundlach H."/>
            <person name="Van Bel M."/>
            <person name="Meyberg R."/>
            <person name="Vives C."/>
            <person name="Morata J."/>
            <person name="Symeonidi A."/>
            <person name="Hiss M."/>
            <person name="Muchero W."/>
            <person name="Kamisugi Y."/>
            <person name="Saleh O."/>
            <person name="Blanc G."/>
            <person name="Decker E.L."/>
            <person name="van Gessel N."/>
            <person name="Grimwood J."/>
            <person name="Hayes R.D."/>
            <person name="Graham S.W."/>
            <person name="Gunter L.E."/>
            <person name="McDaniel S.F."/>
            <person name="Hoernstein S.N.W."/>
            <person name="Larsson A."/>
            <person name="Li F.W."/>
            <person name="Perroud P.F."/>
            <person name="Phillips J."/>
            <person name="Ranjan P."/>
            <person name="Rokshar D.S."/>
            <person name="Rothfels C.J."/>
            <person name="Schneider L."/>
            <person name="Shu S."/>
            <person name="Stevenson D.W."/>
            <person name="Thummler F."/>
            <person name="Tillich M."/>
            <person name="Villarreal Aguilar J.C."/>
            <person name="Widiez T."/>
            <person name="Wong G.K."/>
            <person name="Wymore A."/>
            <person name="Zhang Y."/>
            <person name="Zimmer A.D."/>
            <person name="Quatrano R.S."/>
            <person name="Mayer K.F.X."/>
            <person name="Goodstein D."/>
            <person name="Casacuberta J.M."/>
            <person name="Vandepoele K."/>
            <person name="Reski R."/>
            <person name="Cuming A.C."/>
            <person name="Tuskan G.A."/>
            <person name="Maumus F."/>
            <person name="Salse J."/>
            <person name="Schmutz J."/>
            <person name="Rensing S.A."/>
        </authorList>
    </citation>
    <scope>NUCLEOTIDE SEQUENCE [LARGE SCALE GENOMIC DNA]</scope>
    <source>
        <strain evidence="7 8">cv. Gransden 2004</strain>
    </source>
</reference>
<comment type="subunit">
    <text evidence="5">Heterodimer of an alpha and a beta subunit.</text>
</comment>
<comment type="function">
    <text evidence="5">F-actin-capping proteins bind in a Ca(2+)-independent manner to the fast growing ends of actin filaments (barbed end) thereby blocking the exchange of subunits at these ends. Unlike other capping proteins (such as gelsolin and severin), these proteins do not sever actin filaments.</text>
</comment>
<dbReference type="EMBL" id="ABEU02000010">
    <property type="protein sequence ID" value="PNR47233.1"/>
    <property type="molecule type" value="Genomic_DNA"/>
</dbReference>
<reference evidence="7" key="3">
    <citation type="submission" date="2020-12" db="UniProtKB">
        <authorList>
            <consortium name="EnsemblPlants"/>
        </authorList>
    </citation>
    <scope>IDENTIFICATION</scope>
</reference>
<evidence type="ECO:0000256" key="5">
    <source>
        <dbReference type="RuleBase" id="RU365077"/>
    </source>
</evidence>
<dbReference type="GO" id="GO:0051016">
    <property type="term" value="P:barbed-end actin filament capping"/>
    <property type="evidence" value="ECO:0007669"/>
    <property type="project" value="UniProtKB-UniRule"/>
</dbReference>
<dbReference type="Gene3D" id="3.30.1140.60">
    <property type="entry name" value="F-actin capping protein, alpha subunit"/>
    <property type="match status" value="1"/>
</dbReference>
<evidence type="ECO:0000256" key="4">
    <source>
        <dbReference type="ARBA" id="ARBA00023203"/>
    </source>
</evidence>
<dbReference type="Gene3D" id="3.90.1150.210">
    <property type="entry name" value="F-actin capping protein, beta subunit"/>
    <property type="match status" value="1"/>
</dbReference>
<dbReference type="EnsemblPlants" id="Pp3c10_25170V3.1">
    <property type="protein sequence ID" value="Pp3c10_25170V3.1"/>
    <property type="gene ID" value="Pp3c10_25170"/>
</dbReference>
<proteinExistence type="inferred from homology"/>
<reference evidence="6 8" key="1">
    <citation type="journal article" date="2008" name="Science">
        <title>The Physcomitrella genome reveals evolutionary insights into the conquest of land by plants.</title>
        <authorList>
            <person name="Rensing S."/>
            <person name="Lang D."/>
            <person name="Zimmer A."/>
            <person name="Terry A."/>
            <person name="Salamov A."/>
            <person name="Shapiro H."/>
            <person name="Nishiyama T."/>
            <person name="Perroud P.-F."/>
            <person name="Lindquist E."/>
            <person name="Kamisugi Y."/>
            <person name="Tanahashi T."/>
            <person name="Sakakibara K."/>
            <person name="Fujita T."/>
            <person name="Oishi K."/>
            <person name="Shin-I T."/>
            <person name="Kuroki Y."/>
            <person name="Toyoda A."/>
            <person name="Suzuki Y."/>
            <person name="Hashimoto A."/>
            <person name="Yamaguchi K."/>
            <person name="Sugano A."/>
            <person name="Kohara Y."/>
            <person name="Fujiyama A."/>
            <person name="Anterola A."/>
            <person name="Aoki S."/>
            <person name="Ashton N."/>
            <person name="Barbazuk W.B."/>
            <person name="Barker E."/>
            <person name="Bennetzen J."/>
            <person name="Bezanilla M."/>
            <person name="Blankenship R."/>
            <person name="Cho S.H."/>
            <person name="Dutcher S."/>
            <person name="Estelle M."/>
            <person name="Fawcett J.A."/>
            <person name="Gundlach H."/>
            <person name="Hanada K."/>
            <person name="Heyl A."/>
            <person name="Hicks K.A."/>
            <person name="Hugh J."/>
            <person name="Lohr M."/>
            <person name="Mayer K."/>
            <person name="Melkozernov A."/>
            <person name="Murata T."/>
            <person name="Nelson D."/>
            <person name="Pils B."/>
            <person name="Prigge M."/>
            <person name="Reiss B."/>
            <person name="Renner T."/>
            <person name="Rombauts S."/>
            <person name="Rushton P."/>
            <person name="Sanderfoot A."/>
            <person name="Schween G."/>
            <person name="Shiu S.-H."/>
            <person name="Stueber K."/>
            <person name="Theodoulou F.L."/>
            <person name="Tu H."/>
            <person name="Van de Peer Y."/>
            <person name="Verrier P.J."/>
            <person name="Waters E."/>
            <person name="Wood A."/>
            <person name="Yang L."/>
            <person name="Cove D."/>
            <person name="Cuming A."/>
            <person name="Hasebe M."/>
            <person name="Lucas S."/>
            <person name="Mishler D.B."/>
            <person name="Reski R."/>
            <person name="Grigoriev I."/>
            <person name="Quatrano R.S."/>
            <person name="Boore J.L."/>
        </authorList>
    </citation>
    <scope>NUCLEOTIDE SEQUENCE [LARGE SCALE GENOMIC DNA]</scope>
    <source>
        <strain evidence="7 8">cv. Gransden 2004</strain>
    </source>
</reference>
<dbReference type="InterPro" id="IPR042489">
    <property type="entry name" value="CapZ_alpha_1"/>
</dbReference>
<accession>A0A2K1K0C1</accession>
<dbReference type="Pfam" id="PF01267">
    <property type="entry name" value="F-actin_cap_A"/>
    <property type="match status" value="1"/>
</dbReference>
<evidence type="ECO:0000256" key="3">
    <source>
        <dbReference type="ARBA" id="ARBA00022467"/>
    </source>
</evidence>
<name>A0A2K1K0C1_PHYPA</name>
<evidence type="ECO:0000313" key="6">
    <source>
        <dbReference type="EMBL" id="PNR47233.1"/>
    </source>
</evidence>
<sequence>MISLEMPDGSGKVLLTKFGELDRSHFLVPRTASVAVVDHVKQMCTEVRPADDEELPSAYVEGFRFCVDVALLKYVDEAFQGGECSVYCTKGKDLEKSGGEFEVTVVISNSSYSPKNFRGGCWQSVWGVLINEELHSASLQGTISVNAHYFEEGNVQLQSSRAFNDTVLLQDGKDAGTVIVNSIEHLESVFLSNLEEQFANLSDRTFKELRRKLPVTRTLFAWDKALQLSLTREITREFSGNRR</sequence>
<dbReference type="FunFam" id="3.90.1150.210:FF:000003">
    <property type="entry name" value="F-actin-capping protein subunit alpha"/>
    <property type="match status" value="1"/>
</dbReference>
<dbReference type="PROSITE" id="PS00749">
    <property type="entry name" value="F_ACTIN_CAPPING_A_2"/>
    <property type="match status" value="1"/>
</dbReference>
<keyword evidence="3 5" id="KW-0117">Actin capping</keyword>
<evidence type="ECO:0000256" key="1">
    <source>
        <dbReference type="ARBA" id="ARBA00010479"/>
    </source>
</evidence>
<gene>
    <name evidence="7" type="primary">LOC112287323</name>
    <name evidence="6" type="ORF">PHYPA_014353</name>
</gene>
<dbReference type="InterPro" id="IPR002189">
    <property type="entry name" value="CapZ_alpha"/>
</dbReference>
<dbReference type="PaxDb" id="3218-PP1S32_20V6.1"/>
<dbReference type="PRINTS" id="PR00191">
    <property type="entry name" value="FACTINCAPA"/>
</dbReference>
<dbReference type="PROSITE" id="PS00748">
    <property type="entry name" value="F_ACTIN_CAPPING_A_1"/>
    <property type="match status" value="1"/>
</dbReference>
<keyword evidence="8" id="KW-1185">Reference proteome</keyword>
<organism evidence="6">
    <name type="scientific">Physcomitrium patens</name>
    <name type="common">Spreading-leaved earth moss</name>
    <name type="synonym">Physcomitrella patens</name>
    <dbReference type="NCBI Taxonomy" id="3218"/>
    <lineage>
        <taxon>Eukaryota</taxon>
        <taxon>Viridiplantae</taxon>
        <taxon>Streptophyta</taxon>
        <taxon>Embryophyta</taxon>
        <taxon>Bryophyta</taxon>
        <taxon>Bryophytina</taxon>
        <taxon>Bryopsida</taxon>
        <taxon>Funariidae</taxon>
        <taxon>Funariales</taxon>
        <taxon>Funariaceae</taxon>
        <taxon>Physcomitrium</taxon>
    </lineage>
</organism>
<protein>
    <recommendedName>
        <fullName evidence="2 5">F-actin-capping protein subunit alpha</fullName>
    </recommendedName>
</protein>
<dbReference type="GO" id="GO:0008290">
    <property type="term" value="C:F-actin capping protein complex"/>
    <property type="evidence" value="ECO:0007669"/>
    <property type="project" value="UniProtKB-UniRule"/>
</dbReference>
<keyword evidence="4 5" id="KW-0009">Actin-binding</keyword>
<dbReference type="Gramene" id="Pp3c10_25170V3.1">
    <property type="protein sequence ID" value="Pp3c10_25170V3.1"/>
    <property type="gene ID" value="Pp3c10_25170"/>
</dbReference>
<dbReference type="PANTHER" id="PTHR10653:SF0">
    <property type="entry name" value="F-ACTIN-CAPPING PROTEIN SUBUNIT ALPHA"/>
    <property type="match status" value="1"/>
</dbReference>
<dbReference type="STRING" id="3218.A0A2K1K0C1"/>
<dbReference type="PANTHER" id="PTHR10653">
    <property type="entry name" value="F-ACTIN-CAPPING PROTEIN SUBUNIT ALPHA"/>
    <property type="match status" value="1"/>
</dbReference>
<dbReference type="InterPro" id="IPR037282">
    <property type="entry name" value="CapZ_alpha/beta"/>
</dbReference>
<dbReference type="Proteomes" id="UP000006727">
    <property type="component" value="Chromosome 10"/>
</dbReference>